<keyword evidence="3" id="KW-0472">Membrane</keyword>
<feature type="transmembrane region" description="Helical" evidence="3">
    <location>
        <begin position="833"/>
        <end position="850"/>
    </location>
</feature>
<dbReference type="SUPFAM" id="SSF82866">
    <property type="entry name" value="Multidrug efflux transporter AcrB transmembrane domain"/>
    <property type="match status" value="2"/>
</dbReference>
<dbReference type="InterPro" id="IPR000731">
    <property type="entry name" value="SSD"/>
</dbReference>
<feature type="transmembrane region" description="Helical" evidence="3">
    <location>
        <begin position="862"/>
        <end position="885"/>
    </location>
</feature>
<dbReference type="OrthoDB" id="6510177at2759"/>
<dbReference type="GO" id="GO:0016020">
    <property type="term" value="C:membrane"/>
    <property type="evidence" value="ECO:0007669"/>
    <property type="project" value="TreeGrafter"/>
</dbReference>
<feature type="region of interest" description="Disordered" evidence="2">
    <location>
        <begin position="1"/>
        <end position="32"/>
    </location>
</feature>
<feature type="transmembrane region" description="Helical" evidence="3">
    <location>
        <begin position="790"/>
        <end position="813"/>
    </location>
</feature>
<sequence length="952" mass="105538">MAPQFNDSVAMPTTPEHAPQQQNGVKVVNSKEQEKSESDGCCKNFTNKINAGLENFFASVGLKVAMNPVKVILISLLVSFLCIAGITELEEENRGEKNWVSQSSDPIKHKEWIDDVFPLATRSSGLLLESTGQSNLLTRDGLIKLYEVDQKVRLMHNGTDKLQWNDICYTPGGSVCIPSSVLELWSYNLTLISSLTETDIKNTINTPGVVSPMTGRSIVMERIIGGPVQRDSTGNITGAPVLKVDYRLKKQDVFDKATGRNVDELANTWEEELEKTFQNNAPSGFNVYTFSLWSNNEASRNASSGDLKFFVFGYIMVIIYLSIMLGSFSRIDHKIFLALSGIGIIGISIGIAYGLGSAFQLKYTSVHNVLPFLMLGIGVDDIFVIVQSWYNVGGPNPDDRPIPEKVSLAMRHAGVSVLVTSVTDICAFAIGAATILPALRSFSIWCAIGILAIFLLTITLFTALLTLDAKRQRNRRDACLCCLKLSEDYEPFRCSESNILTDVLKKLYAPMILSVPGKVIVLTIVVGLLGAGCYGLTELEQNFDFIWFLPSDSRPRMFVEKDRIAFPGNGIPGNVYIGQIDYYNSKEQLDKMKRVLESDDYISQGTMNSWFHHYEEWLVGNYINELTPVNCTIETCKLPNEARFYQLLNVFLTTKDGGNYRRMMVFNNDNKIRASKIGYSHKQLVGSKEQVKAMDSITEIIKPGFMSDGGEEVLPFAFSQRYINWSTNKVIGIELIRNLSLAGGCVLIVTLFLLSNFLASLMVVACVAFSLIEIAAFMGFWGLTIDTVTTIILVIAIGLTVDYSVHIAHGFMASRAGDRNQRMTDALHEVGPAVIHGGFSTFQAFALLAASKSYVFMTFFKVFFLVVGFGLFHGMVFLPVILSLIGPAPYADHTGSMYSANRKKIADSGQKKEEGRQPHQQHEMQKKVDDQNNEMSIVIDKGGKQNKAYVPE</sequence>
<evidence type="ECO:0000313" key="5">
    <source>
        <dbReference type="EnsemblMetazoa" id="CLYHEMP003665.1"/>
    </source>
</evidence>
<evidence type="ECO:0000256" key="2">
    <source>
        <dbReference type="SAM" id="MobiDB-lite"/>
    </source>
</evidence>
<feature type="transmembrane region" description="Helical" evidence="3">
    <location>
        <begin position="368"/>
        <end position="392"/>
    </location>
</feature>
<evidence type="ECO:0000259" key="4">
    <source>
        <dbReference type="PROSITE" id="PS50156"/>
    </source>
</evidence>
<dbReference type="InterPro" id="IPR051697">
    <property type="entry name" value="Patched_domain-protein"/>
</dbReference>
<dbReference type="EnsemblMetazoa" id="CLYHEMT003665.1">
    <property type="protein sequence ID" value="CLYHEMP003665.1"/>
    <property type="gene ID" value="CLYHEMG003665"/>
</dbReference>
<comment type="similarity">
    <text evidence="1">Belongs to the patched family.</text>
</comment>
<protein>
    <recommendedName>
        <fullName evidence="4">SSD domain-containing protein</fullName>
    </recommendedName>
</protein>
<dbReference type="Proteomes" id="UP000594262">
    <property type="component" value="Unplaced"/>
</dbReference>
<feature type="transmembrane region" description="Helical" evidence="3">
    <location>
        <begin position="309"/>
        <end position="328"/>
    </location>
</feature>
<feature type="compositionally biased region" description="Basic and acidic residues" evidence="2">
    <location>
        <begin position="904"/>
        <end position="930"/>
    </location>
</feature>
<feature type="domain" description="SSD" evidence="4">
    <location>
        <begin position="306"/>
        <end position="467"/>
    </location>
</feature>
<name>A0A7M5UZ86_9CNID</name>
<dbReference type="PANTHER" id="PTHR10796:SF130">
    <property type="entry name" value="PATCHED DOMAIN-CONTAINING PROTEIN 3-LIKE PROTEIN"/>
    <property type="match status" value="1"/>
</dbReference>
<feature type="transmembrane region" description="Helical" evidence="3">
    <location>
        <begin position="735"/>
        <end position="755"/>
    </location>
</feature>
<dbReference type="Pfam" id="PF12349">
    <property type="entry name" value="Sterol-sensing"/>
    <property type="match status" value="1"/>
</dbReference>
<organism evidence="5 6">
    <name type="scientific">Clytia hemisphaerica</name>
    <dbReference type="NCBI Taxonomy" id="252671"/>
    <lineage>
        <taxon>Eukaryota</taxon>
        <taxon>Metazoa</taxon>
        <taxon>Cnidaria</taxon>
        <taxon>Hydrozoa</taxon>
        <taxon>Hydroidolina</taxon>
        <taxon>Leptothecata</taxon>
        <taxon>Obeliida</taxon>
        <taxon>Clytiidae</taxon>
        <taxon>Clytia</taxon>
    </lineage>
</organism>
<evidence type="ECO:0000256" key="1">
    <source>
        <dbReference type="ARBA" id="ARBA00005585"/>
    </source>
</evidence>
<feature type="transmembrane region" description="Helical" evidence="3">
    <location>
        <begin position="442"/>
        <end position="467"/>
    </location>
</feature>
<keyword evidence="6" id="KW-1185">Reference proteome</keyword>
<feature type="transmembrane region" description="Helical" evidence="3">
    <location>
        <begin position="335"/>
        <end position="356"/>
    </location>
</feature>
<feature type="region of interest" description="Disordered" evidence="2">
    <location>
        <begin position="903"/>
        <end position="952"/>
    </location>
</feature>
<keyword evidence="3" id="KW-1133">Transmembrane helix</keyword>
<accession>A0A7M5UZ86</accession>
<evidence type="ECO:0000256" key="3">
    <source>
        <dbReference type="SAM" id="Phobius"/>
    </source>
</evidence>
<dbReference type="PANTHER" id="PTHR10796">
    <property type="entry name" value="PATCHED-RELATED"/>
    <property type="match status" value="1"/>
</dbReference>
<dbReference type="PROSITE" id="PS50156">
    <property type="entry name" value="SSD"/>
    <property type="match status" value="2"/>
</dbReference>
<dbReference type="InterPro" id="IPR053958">
    <property type="entry name" value="HMGCR/SNAP/NPC1-like_SSD"/>
</dbReference>
<evidence type="ECO:0000313" key="6">
    <source>
        <dbReference type="Proteomes" id="UP000594262"/>
    </source>
</evidence>
<keyword evidence="3" id="KW-0812">Transmembrane</keyword>
<feature type="transmembrane region" description="Helical" evidence="3">
    <location>
        <begin position="413"/>
        <end position="436"/>
    </location>
</feature>
<dbReference type="AlphaFoldDB" id="A0A7M5UZ86"/>
<reference evidence="5" key="1">
    <citation type="submission" date="2021-01" db="UniProtKB">
        <authorList>
            <consortium name="EnsemblMetazoa"/>
        </authorList>
    </citation>
    <scope>IDENTIFICATION</scope>
</reference>
<feature type="domain" description="SSD" evidence="4">
    <location>
        <begin position="758"/>
        <end position="884"/>
    </location>
</feature>
<dbReference type="Gene3D" id="1.20.1640.10">
    <property type="entry name" value="Multidrug efflux transporter AcrB transmembrane domain"/>
    <property type="match status" value="2"/>
</dbReference>
<feature type="transmembrane region" description="Helical" evidence="3">
    <location>
        <begin position="761"/>
        <end position="783"/>
    </location>
</feature>
<proteinExistence type="inferred from homology"/>